<sequence length="290" mass="33321">MIDDKSCAEIKNNLHFVSIEGNWDKDIHDKRIAHAAKILMEDEFSLAIASATCAPPSYSSFFQGRLGEYTKEMLINKYGIPAMRILPAYRFPYDWSYTIMDAFTNAAVIGWVSCGLKRRNREINVLFEPSTSDFHGLRVETLNNRACQYLGNLNVNIDLSSRNKLPLSILKKDYPDEAARLSEMQSTEGLIATGEWVDNGKIRSFDDLNSMKHDLFEAFQSVFQISLSDMDHYILSDVGRIIFTLLWNQMANNQKLSDKDFKNVCAYVRSWFDVDISETEMLTIKKIIKY</sequence>
<reference evidence="1 2" key="1">
    <citation type="submission" date="2018-02" db="EMBL/GenBank/DDBJ databases">
        <title>Genomic Encyclopedia of Archaeal and Bacterial Type Strains, Phase II (KMG-II): from individual species to whole genera.</title>
        <authorList>
            <person name="Goeker M."/>
        </authorList>
    </citation>
    <scope>NUCLEOTIDE SEQUENCE [LARGE SCALE GENOMIC DNA]</scope>
    <source>
        <strain evidence="1 2">DSM 3808</strain>
    </source>
</reference>
<keyword evidence="2" id="KW-1185">Reference proteome</keyword>
<name>A0A2S6HS20_9FIRM</name>
<gene>
    <name evidence="1" type="ORF">BXY41_10667</name>
</gene>
<evidence type="ECO:0000313" key="1">
    <source>
        <dbReference type="EMBL" id="PPK80477.1"/>
    </source>
</evidence>
<evidence type="ECO:0000313" key="2">
    <source>
        <dbReference type="Proteomes" id="UP000237749"/>
    </source>
</evidence>
<protein>
    <submittedName>
        <fullName evidence="1">Uncharacterized protein</fullName>
    </submittedName>
</protein>
<dbReference type="EMBL" id="PTJA01000006">
    <property type="protein sequence ID" value="PPK80477.1"/>
    <property type="molecule type" value="Genomic_DNA"/>
</dbReference>
<dbReference type="Proteomes" id="UP000237749">
    <property type="component" value="Unassembled WGS sequence"/>
</dbReference>
<organism evidence="1 2">
    <name type="scientific">Lacrimispora xylanisolvens</name>
    <dbReference type="NCBI Taxonomy" id="384636"/>
    <lineage>
        <taxon>Bacteria</taxon>
        <taxon>Bacillati</taxon>
        <taxon>Bacillota</taxon>
        <taxon>Clostridia</taxon>
        <taxon>Lachnospirales</taxon>
        <taxon>Lachnospiraceae</taxon>
        <taxon>Lacrimispora</taxon>
    </lineage>
</organism>
<dbReference type="OrthoDB" id="9826649at2"/>
<dbReference type="RefSeq" id="WP_104437178.1">
    <property type="nucleotide sequence ID" value="NZ_PTJA01000006.1"/>
</dbReference>
<accession>A0A2S6HS20</accession>
<proteinExistence type="predicted"/>
<comment type="caution">
    <text evidence="1">The sequence shown here is derived from an EMBL/GenBank/DDBJ whole genome shotgun (WGS) entry which is preliminary data.</text>
</comment>
<dbReference type="AlphaFoldDB" id="A0A2S6HS20"/>